<dbReference type="AlphaFoldDB" id="A0A8X7WGZ6"/>
<evidence type="ECO:0000313" key="3">
    <source>
        <dbReference type="Proteomes" id="UP000886595"/>
    </source>
</evidence>
<keyword evidence="3" id="KW-1185">Reference proteome</keyword>
<dbReference type="Proteomes" id="UP000886595">
    <property type="component" value="Unassembled WGS sequence"/>
</dbReference>
<accession>A0A8X7WGZ6</accession>
<comment type="caution">
    <text evidence="2">The sequence shown here is derived from an EMBL/GenBank/DDBJ whole genome shotgun (WGS) entry which is preliminary data.</text>
</comment>
<sequence>MPPKGRLSREEKGKAVATVSSPDKDVTANGSPLEDFDLIHRDAMRDTVNMDLSERLLIAEAHRSFREERDCEVVDEGSNSSRSDNDSDGTNADSDGSESSEPIPLALWERHRFSRFDLIDCRPTIYHPGGIFEELPALFSQTSAGSLG</sequence>
<feature type="region of interest" description="Disordered" evidence="1">
    <location>
        <begin position="1"/>
        <end position="32"/>
    </location>
</feature>
<proteinExistence type="predicted"/>
<organism evidence="2 3">
    <name type="scientific">Brassica carinata</name>
    <name type="common">Ethiopian mustard</name>
    <name type="synonym">Abyssinian cabbage</name>
    <dbReference type="NCBI Taxonomy" id="52824"/>
    <lineage>
        <taxon>Eukaryota</taxon>
        <taxon>Viridiplantae</taxon>
        <taxon>Streptophyta</taxon>
        <taxon>Embryophyta</taxon>
        <taxon>Tracheophyta</taxon>
        <taxon>Spermatophyta</taxon>
        <taxon>Magnoliopsida</taxon>
        <taxon>eudicotyledons</taxon>
        <taxon>Gunneridae</taxon>
        <taxon>Pentapetalae</taxon>
        <taxon>rosids</taxon>
        <taxon>malvids</taxon>
        <taxon>Brassicales</taxon>
        <taxon>Brassicaceae</taxon>
        <taxon>Brassiceae</taxon>
        <taxon>Brassica</taxon>
    </lineage>
</organism>
<name>A0A8X7WGZ6_BRACI</name>
<feature type="compositionally biased region" description="Polar residues" evidence="1">
    <location>
        <begin position="89"/>
        <end position="100"/>
    </location>
</feature>
<protein>
    <submittedName>
        <fullName evidence="2">Uncharacterized protein</fullName>
    </submittedName>
</protein>
<evidence type="ECO:0000313" key="2">
    <source>
        <dbReference type="EMBL" id="KAG2328183.1"/>
    </source>
</evidence>
<gene>
    <name evidence="2" type="ORF">Bca52824_010911</name>
</gene>
<evidence type="ECO:0000256" key="1">
    <source>
        <dbReference type="SAM" id="MobiDB-lite"/>
    </source>
</evidence>
<dbReference type="EMBL" id="JAAMPC010000002">
    <property type="protein sequence ID" value="KAG2328183.1"/>
    <property type="molecule type" value="Genomic_DNA"/>
</dbReference>
<dbReference type="OrthoDB" id="10371734at2759"/>
<reference evidence="2 3" key="1">
    <citation type="submission" date="2020-02" db="EMBL/GenBank/DDBJ databases">
        <authorList>
            <person name="Ma Q."/>
            <person name="Huang Y."/>
            <person name="Song X."/>
            <person name="Pei D."/>
        </authorList>
    </citation>
    <scope>NUCLEOTIDE SEQUENCE [LARGE SCALE GENOMIC DNA]</scope>
    <source>
        <strain evidence="2">Sxm20200214</strain>
        <tissue evidence="2">Leaf</tissue>
    </source>
</reference>
<feature type="region of interest" description="Disordered" evidence="1">
    <location>
        <begin position="68"/>
        <end position="104"/>
    </location>
</feature>